<feature type="domain" description="PTS EIIB type-1" evidence="15">
    <location>
        <begin position="8"/>
        <end position="90"/>
    </location>
</feature>
<evidence type="ECO:0000256" key="3">
    <source>
        <dbReference type="ARBA" id="ARBA00022475"/>
    </source>
</evidence>
<gene>
    <name evidence="17" type="ORF">B843_01310</name>
</gene>
<dbReference type="PROSITE" id="PS51093">
    <property type="entry name" value="PTS_EIIA_TYPE_1"/>
    <property type="match status" value="1"/>
</dbReference>
<feature type="transmembrane region" description="Helical" evidence="13">
    <location>
        <begin position="331"/>
        <end position="354"/>
    </location>
</feature>
<dbReference type="PROSITE" id="PS01035">
    <property type="entry name" value="PTS_EIIB_TYPE_1_CYS"/>
    <property type="match status" value="1"/>
</dbReference>
<dbReference type="AlphaFoldDB" id="W5Y570"/>
<evidence type="ECO:0000256" key="10">
    <source>
        <dbReference type="ARBA" id="ARBA00023136"/>
    </source>
</evidence>
<evidence type="ECO:0000256" key="7">
    <source>
        <dbReference type="ARBA" id="ARBA00022692"/>
    </source>
</evidence>
<dbReference type="PROSITE" id="PS51103">
    <property type="entry name" value="PTS_EIIC_TYPE_1"/>
    <property type="match status" value="1"/>
</dbReference>
<keyword evidence="7 13" id="KW-0812">Transmembrane</keyword>
<evidence type="ECO:0000259" key="16">
    <source>
        <dbReference type="PROSITE" id="PS51103"/>
    </source>
</evidence>
<dbReference type="InterPro" id="IPR001996">
    <property type="entry name" value="PTS_IIB_1"/>
</dbReference>
<dbReference type="Proteomes" id="UP000019222">
    <property type="component" value="Chromosome"/>
</dbReference>
<keyword evidence="4" id="KW-0762">Sugar transport</keyword>
<dbReference type="eggNOG" id="COG1263">
    <property type="taxonomic scope" value="Bacteria"/>
</dbReference>
<keyword evidence="18" id="KW-1185">Reference proteome</keyword>
<feature type="transmembrane region" description="Helical" evidence="13">
    <location>
        <begin position="215"/>
        <end position="239"/>
    </location>
</feature>
<feature type="transmembrane region" description="Helical" evidence="13">
    <location>
        <begin position="155"/>
        <end position="178"/>
    </location>
</feature>
<feature type="transmembrane region" description="Helical" evidence="13">
    <location>
        <begin position="393"/>
        <end position="414"/>
    </location>
</feature>
<dbReference type="GO" id="GO:0009401">
    <property type="term" value="P:phosphoenolpyruvate-dependent sugar phosphotransferase system"/>
    <property type="evidence" value="ECO:0007669"/>
    <property type="project" value="UniProtKB-KW"/>
</dbReference>
<feature type="transmembrane region" description="Helical" evidence="13">
    <location>
        <begin position="293"/>
        <end position="319"/>
    </location>
</feature>
<evidence type="ECO:0000259" key="15">
    <source>
        <dbReference type="PROSITE" id="PS51098"/>
    </source>
</evidence>
<organism evidence="17 18">
    <name type="scientific">Corynebacterium vitaeruminis DSM 20294</name>
    <dbReference type="NCBI Taxonomy" id="1224164"/>
    <lineage>
        <taxon>Bacteria</taxon>
        <taxon>Bacillati</taxon>
        <taxon>Actinomycetota</taxon>
        <taxon>Actinomycetes</taxon>
        <taxon>Mycobacteriales</taxon>
        <taxon>Corynebacteriaceae</taxon>
        <taxon>Corynebacterium</taxon>
    </lineage>
</organism>
<evidence type="ECO:0000313" key="18">
    <source>
        <dbReference type="Proteomes" id="UP000019222"/>
    </source>
</evidence>
<feature type="domain" description="PTS EIIC type-1" evidence="16">
    <location>
        <begin position="116"/>
        <end position="471"/>
    </location>
</feature>
<evidence type="ECO:0000256" key="8">
    <source>
        <dbReference type="ARBA" id="ARBA00022777"/>
    </source>
</evidence>
<accession>W5Y570</accession>
<dbReference type="Gene3D" id="3.30.1360.60">
    <property type="entry name" value="Glucose permease domain IIB"/>
    <property type="match status" value="1"/>
</dbReference>
<proteinExistence type="predicted"/>
<dbReference type="InterPro" id="IPR050558">
    <property type="entry name" value="PTS_Sugar-Specific_Components"/>
</dbReference>
<dbReference type="STRING" id="1224164.B843_01310"/>
<feature type="active site" description="Phosphocysteine intermediate; for EIIB activity" evidence="11">
    <location>
        <position position="30"/>
    </location>
</feature>
<feature type="transmembrane region" description="Helical" evidence="13">
    <location>
        <begin position="114"/>
        <end position="135"/>
    </location>
</feature>
<keyword evidence="6" id="KW-0598">Phosphotransferase system</keyword>
<dbReference type="GO" id="GO:0005886">
    <property type="term" value="C:plasma membrane"/>
    <property type="evidence" value="ECO:0007669"/>
    <property type="project" value="UniProtKB-SubCell"/>
</dbReference>
<evidence type="ECO:0000256" key="4">
    <source>
        <dbReference type="ARBA" id="ARBA00022597"/>
    </source>
</evidence>
<dbReference type="PANTHER" id="PTHR30175">
    <property type="entry name" value="PHOSPHOTRANSFERASE SYSTEM TRANSPORT PROTEIN"/>
    <property type="match status" value="1"/>
</dbReference>
<feature type="transmembrane region" description="Helical" evidence="13">
    <location>
        <begin position="251"/>
        <end position="273"/>
    </location>
</feature>
<keyword evidence="8" id="KW-0418">Kinase</keyword>
<evidence type="ECO:0000256" key="2">
    <source>
        <dbReference type="ARBA" id="ARBA00022448"/>
    </source>
</evidence>
<dbReference type="HOGENOM" id="CLU_012312_2_1_11"/>
<evidence type="ECO:0000256" key="12">
    <source>
        <dbReference type="SAM" id="MobiDB-lite"/>
    </source>
</evidence>
<feature type="compositionally biased region" description="Low complexity" evidence="12">
    <location>
        <begin position="473"/>
        <end position="484"/>
    </location>
</feature>
<keyword evidence="10 13" id="KW-0472">Membrane</keyword>
<evidence type="ECO:0000256" key="5">
    <source>
        <dbReference type="ARBA" id="ARBA00022679"/>
    </source>
</evidence>
<evidence type="ECO:0000256" key="11">
    <source>
        <dbReference type="PROSITE-ProRule" id="PRU00421"/>
    </source>
</evidence>
<dbReference type="PANTHER" id="PTHR30175:SF1">
    <property type="entry name" value="PTS SYSTEM ARBUTIN-, CELLOBIOSE-, AND SALICIN-SPECIFIC EIIBC COMPONENT-RELATED"/>
    <property type="match status" value="1"/>
</dbReference>
<keyword evidence="2" id="KW-0813">Transport</keyword>
<dbReference type="InterPro" id="IPR036878">
    <property type="entry name" value="Glu_permease_IIB"/>
</dbReference>
<protein>
    <submittedName>
        <fullName evidence="17">Beta-glucoside specific PTS system component</fullName>
    </submittedName>
</protein>
<feature type="domain" description="PTS EIIA type-1" evidence="14">
    <location>
        <begin position="509"/>
        <end position="613"/>
    </location>
</feature>
<dbReference type="Pfam" id="PF00367">
    <property type="entry name" value="PTS_EIIB"/>
    <property type="match status" value="1"/>
</dbReference>
<dbReference type="NCBIfam" id="TIGR01995">
    <property type="entry name" value="PTS-II-ABC-beta"/>
    <property type="match status" value="1"/>
</dbReference>
<name>W5Y570_9CORY</name>
<dbReference type="KEGG" id="cvt:B843_01310"/>
<dbReference type="Pfam" id="PF02378">
    <property type="entry name" value="PTS_EIIC"/>
    <property type="match status" value="1"/>
</dbReference>
<evidence type="ECO:0000256" key="1">
    <source>
        <dbReference type="ARBA" id="ARBA00004651"/>
    </source>
</evidence>
<dbReference type="InterPro" id="IPR013013">
    <property type="entry name" value="PTS_EIIC_1"/>
</dbReference>
<dbReference type="PATRIC" id="fig|1224164.3.peg.254"/>
<feature type="transmembrane region" description="Helical" evidence="13">
    <location>
        <begin position="434"/>
        <end position="456"/>
    </location>
</feature>
<comment type="subcellular location">
    <subcellularLocation>
        <location evidence="1">Cell membrane</location>
        <topology evidence="1">Multi-pass membrane protein</topology>
    </subcellularLocation>
</comment>
<dbReference type="InterPro" id="IPR003352">
    <property type="entry name" value="PTS_EIIC"/>
</dbReference>
<dbReference type="FunFam" id="3.30.1360.60:FF:000001">
    <property type="entry name" value="PTS system glucose-specific IIBC component PtsG"/>
    <property type="match status" value="1"/>
</dbReference>
<dbReference type="InterPro" id="IPR011055">
    <property type="entry name" value="Dup_hybrid_motif"/>
</dbReference>
<dbReference type="NCBIfam" id="TIGR00830">
    <property type="entry name" value="PTBA"/>
    <property type="match status" value="1"/>
</dbReference>
<dbReference type="InterPro" id="IPR011297">
    <property type="entry name" value="PTS_IIABC_b_glu"/>
</dbReference>
<keyword evidence="3" id="KW-1003">Cell membrane</keyword>
<evidence type="ECO:0000256" key="9">
    <source>
        <dbReference type="ARBA" id="ARBA00022989"/>
    </source>
</evidence>
<evidence type="ECO:0000256" key="13">
    <source>
        <dbReference type="SAM" id="Phobius"/>
    </source>
</evidence>
<dbReference type="SUPFAM" id="SSF55604">
    <property type="entry name" value="Glucose permease domain IIB"/>
    <property type="match status" value="1"/>
</dbReference>
<dbReference type="eggNOG" id="COG1264">
    <property type="taxonomic scope" value="Bacteria"/>
</dbReference>
<sequence>MATKTNYAPLAEDVVAAFGGADNIASFTHCATRLRFKVKDASKADLKKAEKVDGVITALAAGGQHQVVVGNDVPFAYEAVAALPGMAHKGSMDDGGEAADDEPGEKDGNLFNRFVAMISAIFSPILWCLAGIALGKAFLSGAVTLGWMSDQTTTYTILNVTFDGLFTFLPFFLAVTAARYFRTDIFIAMAVVAPLLHPSLTALTDSGAPVHFLGIPVSLISYASSVIPAIVAVWVLSYVERWLSKVLPSSIRNFMVPLLCVTIMVPLVLLTIGPATNFIANGLSSGVNWLFGVAPWLAGAVLGAFWQVFVIFGLHWSFVPIMLNDLATQGYTYITAPLMAAVLAQAGAVAAVAIRSKNASRRKVAGPATLSAFLAGVTEPTIYGINLPLKTPFYVGCVAGAVGGAIISAGGSAFNAFVFPSMLAFPAATAIGNFPLFIIGTAVGIVGGFVGTWFLLPSAEAKLDAEDGDDAGEAAAPADPAAELTPQTGEENIRAAVRGTVVGLENVSDKVFASGAMGKGLAITPSDGQVVAPVAGTVIAAPKSGHAFGIKTDSGVELLVHVGLDTVKMKGEGFDVKVARGDRVEEGQLLVGADLDAIAKAGFEDTTILVVTNTAKLTDVTVTAHEGQQVTEDVVITTTK</sequence>
<dbReference type="RefSeq" id="WP_025251729.1">
    <property type="nucleotide sequence ID" value="NZ_CP004353.1"/>
</dbReference>
<dbReference type="InterPro" id="IPR018113">
    <property type="entry name" value="PTrfase_EIIB_Cys"/>
</dbReference>
<dbReference type="PROSITE" id="PS00371">
    <property type="entry name" value="PTS_EIIA_TYPE_1_HIS"/>
    <property type="match status" value="1"/>
</dbReference>
<dbReference type="eggNOG" id="COG2190">
    <property type="taxonomic scope" value="Bacteria"/>
</dbReference>
<keyword evidence="9 13" id="KW-1133">Transmembrane helix</keyword>
<evidence type="ECO:0000313" key="17">
    <source>
        <dbReference type="EMBL" id="AHI21658.1"/>
    </source>
</evidence>
<feature type="region of interest" description="Disordered" evidence="12">
    <location>
        <begin position="466"/>
        <end position="486"/>
    </location>
</feature>
<dbReference type="InterPro" id="IPR001127">
    <property type="entry name" value="PTS_EIIA_1_perm"/>
</dbReference>
<dbReference type="PROSITE" id="PS51098">
    <property type="entry name" value="PTS_EIIB_TYPE_1"/>
    <property type="match status" value="1"/>
</dbReference>
<evidence type="ECO:0000259" key="14">
    <source>
        <dbReference type="PROSITE" id="PS51093"/>
    </source>
</evidence>
<dbReference type="Pfam" id="PF00358">
    <property type="entry name" value="PTS_EIIA_1"/>
    <property type="match status" value="1"/>
</dbReference>
<dbReference type="CDD" id="cd00212">
    <property type="entry name" value="PTS_IIB_glc"/>
    <property type="match status" value="1"/>
</dbReference>
<dbReference type="FunFam" id="2.70.70.10:FF:000001">
    <property type="entry name" value="PTS system glucose-specific IIA component"/>
    <property type="match status" value="1"/>
</dbReference>
<dbReference type="SUPFAM" id="SSF51261">
    <property type="entry name" value="Duplicated hybrid motif"/>
    <property type="match status" value="1"/>
</dbReference>
<reference evidence="17 18" key="1">
    <citation type="submission" date="2013-02" db="EMBL/GenBank/DDBJ databases">
        <title>The complete genome sequence of Corynebacterium vitaeruminis DSM 20294.</title>
        <authorList>
            <person name="Ruckert C."/>
            <person name="Albersmeier A."/>
            <person name="Kalinowski J."/>
        </authorList>
    </citation>
    <scope>NUCLEOTIDE SEQUENCE [LARGE SCALE GENOMIC DNA]</scope>
    <source>
        <strain evidence="18">ATCC 10234</strain>
    </source>
</reference>
<dbReference type="GO" id="GO:0008982">
    <property type="term" value="F:protein-N(PI)-phosphohistidine-sugar phosphotransferase activity"/>
    <property type="evidence" value="ECO:0007669"/>
    <property type="project" value="InterPro"/>
</dbReference>
<dbReference type="EMBL" id="CP004353">
    <property type="protein sequence ID" value="AHI21658.1"/>
    <property type="molecule type" value="Genomic_DNA"/>
</dbReference>
<dbReference type="GO" id="GO:0015771">
    <property type="term" value="P:trehalose transport"/>
    <property type="evidence" value="ECO:0007669"/>
    <property type="project" value="TreeGrafter"/>
</dbReference>
<keyword evidence="5" id="KW-0808">Transferase</keyword>
<dbReference type="GO" id="GO:0016301">
    <property type="term" value="F:kinase activity"/>
    <property type="evidence" value="ECO:0007669"/>
    <property type="project" value="UniProtKB-KW"/>
</dbReference>
<dbReference type="GO" id="GO:0090589">
    <property type="term" value="F:protein-phosphocysteine-trehalose phosphotransferase system transporter activity"/>
    <property type="evidence" value="ECO:0007669"/>
    <property type="project" value="TreeGrafter"/>
</dbReference>
<dbReference type="Gene3D" id="2.70.70.10">
    <property type="entry name" value="Glucose Permease (Domain IIA)"/>
    <property type="match status" value="1"/>
</dbReference>
<evidence type="ECO:0000256" key="6">
    <source>
        <dbReference type="ARBA" id="ARBA00022683"/>
    </source>
</evidence>